<protein>
    <submittedName>
        <fullName evidence="1">Uncharacterized protein</fullName>
    </submittedName>
</protein>
<reference evidence="1 2" key="1">
    <citation type="submission" date="2016-03" db="EMBL/GenBank/DDBJ databases">
        <title>EvidentialGene: Evidence-directed Construction of Genes on Genomes.</title>
        <authorList>
            <person name="Gilbert D.G."/>
            <person name="Choi J.-H."/>
            <person name="Mockaitis K."/>
            <person name="Colbourne J."/>
            <person name="Pfrender M."/>
        </authorList>
    </citation>
    <scope>NUCLEOTIDE SEQUENCE [LARGE SCALE GENOMIC DNA]</scope>
    <source>
        <strain evidence="1 2">Xinb3</strain>
        <tissue evidence="1">Complete organism</tissue>
    </source>
</reference>
<name>A0A164JRW9_9CRUS</name>
<sequence length="46" mass="5268">MASRYFSKDFRQSSLDHKFSTTTKALTTDSLLSVQDFLKILKVQAL</sequence>
<proteinExistence type="predicted"/>
<dbReference type="AlphaFoldDB" id="A0A164JRW9"/>
<accession>A0A164JRW9</accession>
<organism evidence="1 2">
    <name type="scientific">Daphnia magna</name>
    <dbReference type="NCBI Taxonomy" id="35525"/>
    <lineage>
        <taxon>Eukaryota</taxon>
        <taxon>Metazoa</taxon>
        <taxon>Ecdysozoa</taxon>
        <taxon>Arthropoda</taxon>
        <taxon>Crustacea</taxon>
        <taxon>Branchiopoda</taxon>
        <taxon>Diplostraca</taxon>
        <taxon>Cladocera</taxon>
        <taxon>Anomopoda</taxon>
        <taxon>Daphniidae</taxon>
        <taxon>Daphnia</taxon>
    </lineage>
</organism>
<keyword evidence="2" id="KW-1185">Reference proteome</keyword>
<dbReference type="EMBL" id="LRGB01003990">
    <property type="protein sequence ID" value="KZS02596.1"/>
    <property type="molecule type" value="Genomic_DNA"/>
</dbReference>
<gene>
    <name evidence="1" type="ORF">APZ42_000300</name>
</gene>
<evidence type="ECO:0000313" key="2">
    <source>
        <dbReference type="Proteomes" id="UP000076858"/>
    </source>
</evidence>
<evidence type="ECO:0000313" key="1">
    <source>
        <dbReference type="EMBL" id="KZS02596.1"/>
    </source>
</evidence>
<comment type="caution">
    <text evidence="1">The sequence shown here is derived from an EMBL/GenBank/DDBJ whole genome shotgun (WGS) entry which is preliminary data.</text>
</comment>
<dbReference type="Proteomes" id="UP000076858">
    <property type="component" value="Unassembled WGS sequence"/>
</dbReference>